<evidence type="ECO:0000259" key="1">
    <source>
        <dbReference type="PROSITE" id="PS51387"/>
    </source>
</evidence>
<dbReference type="SUPFAM" id="SSF56176">
    <property type="entry name" value="FAD-binding/transporter-associated domain-like"/>
    <property type="match status" value="1"/>
</dbReference>
<keyword evidence="2" id="KW-0675">Receptor</keyword>
<name>A0A6A3BCQ4_HIBSY</name>
<dbReference type="InterPro" id="IPR036318">
    <property type="entry name" value="FAD-bd_PCMH-like_sf"/>
</dbReference>
<dbReference type="EMBL" id="VEPZ02000869">
    <property type="protein sequence ID" value="KAE8714674.1"/>
    <property type="molecule type" value="Genomic_DNA"/>
</dbReference>
<dbReference type="InterPro" id="IPR016169">
    <property type="entry name" value="FAD-bd_PCMH_sub2"/>
</dbReference>
<comment type="caution">
    <text evidence="2">The sequence shown here is derived from an EMBL/GenBank/DDBJ whole genome shotgun (WGS) entry which is preliminary data.</text>
</comment>
<gene>
    <name evidence="2" type="ORF">F3Y22_tig00110194pilonHSYRG00021</name>
</gene>
<feature type="domain" description="FAD-binding PCMH-type" evidence="1">
    <location>
        <begin position="1"/>
        <end position="171"/>
    </location>
</feature>
<dbReference type="AlphaFoldDB" id="A0A6A3BCQ4"/>
<keyword evidence="3" id="KW-1185">Reference proteome</keyword>
<protein>
    <submittedName>
        <fullName evidence="2">Receptor like protein 15</fullName>
    </submittedName>
</protein>
<dbReference type="Gene3D" id="3.30.465.10">
    <property type="match status" value="1"/>
</dbReference>
<dbReference type="GO" id="GO:0071949">
    <property type="term" value="F:FAD binding"/>
    <property type="evidence" value="ECO:0007669"/>
    <property type="project" value="InterPro"/>
</dbReference>
<evidence type="ECO:0000313" key="2">
    <source>
        <dbReference type="EMBL" id="KAE8714674.1"/>
    </source>
</evidence>
<dbReference type="InterPro" id="IPR016166">
    <property type="entry name" value="FAD-bd_PCMH"/>
</dbReference>
<organism evidence="2 3">
    <name type="scientific">Hibiscus syriacus</name>
    <name type="common">Rose of Sharon</name>
    <dbReference type="NCBI Taxonomy" id="106335"/>
    <lineage>
        <taxon>Eukaryota</taxon>
        <taxon>Viridiplantae</taxon>
        <taxon>Streptophyta</taxon>
        <taxon>Embryophyta</taxon>
        <taxon>Tracheophyta</taxon>
        <taxon>Spermatophyta</taxon>
        <taxon>Magnoliopsida</taxon>
        <taxon>eudicotyledons</taxon>
        <taxon>Gunneridae</taxon>
        <taxon>Pentapetalae</taxon>
        <taxon>rosids</taxon>
        <taxon>malvids</taxon>
        <taxon>Malvales</taxon>
        <taxon>Malvaceae</taxon>
        <taxon>Malvoideae</taxon>
        <taxon>Hibiscus</taxon>
    </lineage>
</organism>
<dbReference type="Gene3D" id="3.40.462.20">
    <property type="match status" value="1"/>
</dbReference>
<sequence length="420" mass="47643">MHFISFTTCNITYDVIFGQNSSEYSSILQSSIRNSRFSNASKPCYLVTPFNEAHIRASIFCSKEYRMNVRIRSGGHDYEGLSYVSGNVHGFPAGSCPTVGVGGHISGGGFGTMFRKYGLAADNVIDAKMVDVNRNILDRNSMGEDLFWAIRGGGGASFGVIFAWKLKLVHVPPTVSVFKTVKTLEEGATKLVQKWQRVAHKLHQDLFIHAVIEVTSPNSIRNRTVQVSFDCLFLGTVERLFPLIQCSFPELGVARENCTEMSWIESILYFSRHSITEPLDVSLNRTIQSMQLFKAKSDYVKKPIPETGLQGLWKMLLEEERLILILTPYGGRMSSSETPYPHGSGYLCGIQYILTWEVAEEIEKHIGWMRRMYKYMEAYVSTAPRAAYFNYRDLDLGKNSHPRTSYEEASKWARRYFNVQ</sequence>
<dbReference type="PANTHER" id="PTHR32448">
    <property type="entry name" value="OS08G0158400 PROTEIN"/>
    <property type="match status" value="1"/>
</dbReference>
<proteinExistence type="predicted"/>
<reference evidence="2" key="1">
    <citation type="submission" date="2019-09" db="EMBL/GenBank/DDBJ databases">
        <title>Draft genome information of white flower Hibiscus syriacus.</title>
        <authorList>
            <person name="Kim Y.-M."/>
        </authorList>
    </citation>
    <scope>NUCLEOTIDE SEQUENCE [LARGE SCALE GENOMIC DNA]</scope>
    <source>
        <strain evidence="2">YM2019G1</strain>
    </source>
</reference>
<dbReference type="PROSITE" id="PS51387">
    <property type="entry name" value="FAD_PCMH"/>
    <property type="match status" value="1"/>
</dbReference>
<dbReference type="Proteomes" id="UP000436088">
    <property type="component" value="Unassembled WGS sequence"/>
</dbReference>
<accession>A0A6A3BCQ4</accession>
<evidence type="ECO:0000313" key="3">
    <source>
        <dbReference type="Proteomes" id="UP000436088"/>
    </source>
</evidence>